<protein>
    <submittedName>
        <fullName evidence="1">Uncharacterized protein</fullName>
    </submittedName>
</protein>
<dbReference type="Proteomes" id="UP000035760">
    <property type="component" value="Unassembled WGS sequence"/>
</dbReference>
<accession>W6M8H2</accession>
<reference evidence="1" key="1">
    <citation type="submission" date="2013-07" db="EMBL/GenBank/DDBJ databases">
        <authorList>
            <person name="McIlroy S."/>
        </authorList>
    </citation>
    <scope>NUCLEOTIDE SEQUENCE [LARGE SCALE GENOMIC DNA]</scope>
    <source>
        <strain evidence="1">Run_A_D11</strain>
    </source>
</reference>
<name>W6M8H2_9GAMM</name>
<comment type="caution">
    <text evidence="1">The sequence shown here is derived from an EMBL/GenBank/DDBJ whole genome shotgun (WGS) entry which is preliminary data.</text>
</comment>
<dbReference type="STRING" id="1400863.BN873_360033"/>
<evidence type="ECO:0000313" key="2">
    <source>
        <dbReference type="Proteomes" id="UP000035760"/>
    </source>
</evidence>
<organism evidence="1 2">
    <name type="scientific">Candidatus Competibacter denitrificans Run_A_D11</name>
    <dbReference type="NCBI Taxonomy" id="1400863"/>
    <lineage>
        <taxon>Bacteria</taxon>
        <taxon>Pseudomonadati</taxon>
        <taxon>Pseudomonadota</taxon>
        <taxon>Gammaproteobacteria</taxon>
        <taxon>Candidatus Competibacteraceae</taxon>
        <taxon>Candidatus Competibacter</taxon>
    </lineage>
</organism>
<gene>
    <name evidence="1" type="ORF">BN873_360033</name>
</gene>
<proteinExistence type="predicted"/>
<evidence type="ECO:0000313" key="1">
    <source>
        <dbReference type="EMBL" id="CDI02939.1"/>
    </source>
</evidence>
<sequence length="55" mass="5897">MKLFNTLHIVPPPLGEPQNLIVAIMKANRALGIVKKADSGAPKLVAKKAMARSFT</sequence>
<keyword evidence="2" id="KW-1185">Reference proteome</keyword>
<dbReference type="EMBL" id="CBTJ020000043">
    <property type="protein sequence ID" value="CDI02939.1"/>
    <property type="molecule type" value="Genomic_DNA"/>
</dbReference>
<dbReference type="AlphaFoldDB" id="W6M8H2"/>
<reference evidence="1" key="2">
    <citation type="submission" date="2014-03" db="EMBL/GenBank/DDBJ databases">
        <title>Candidatus Competibacter-lineage genomes retrieved from metagenomes reveal functional metabolic diversity.</title>
        <authorList>
            <person name="McIlroy S.J."/>
            <person name="Albertsen M."/>
            <person name="Andresen E.K."/>
            <person name="Saunders A.M."/>
            <person name="Kristiansen R."/>
            <person name="Stokholm-Bjerregaard M."/>
            <person name="Nielsen K.L."/>
            <person name="Nielsen P.H."/>
        </authorList>
    </citation>
    <scope>NUCLEOTIDE SEQUENCE</scope>
    <source>
        <strain evidence="1">Run_A_D11</strain>
    </source>
</reference>